<feature type="domain" description="OCEL" evidence="2">
    <location>
        <begin position="549"/>
        <end position="660"/>
    </location>
</feature>
<feature type="compositionally biased region" description="Basic and acidic residues" evidence="1">
    <location>
        <begin position="427"/>
        <end position="442"/>
    </location>
</feature>
<dbReference type="AlphaFoldDB" id="S8DVK1"/>
<feature type="region of interest" description="Disordered" evidence="1">
    <location>
        <begin position="368"/>
        <end position="396"/>
    </location>
</feature>
<accession>S8DVK1</accession>
<feature type="compositionally biased region" description="Basic and acidic residues" evidence="1">
    <location>
        <begin position="117"/>
        <end position="131"/>
    </location>
</feature>
<dbReference type="PANTHER" id="PTHR38372">
    <property type="entry name" value="DENTIN SIALOPHOSPHOPROTEIN-LIKE PROTEIN"/>
    <property type="match status" value="1"/>
</dbReference>
<dbReference type="PANTHER" id="PTHR38372:SF2">
    <property type="entry name" value="DENTIN SIALOPHOSPHOPROTEIN-LIKE PROTEIN"/>
    <property type="match status" value="1"/>
</dbReference>
<feature type="region of interest" description="Disordered" evidence="1">
    <location>
        <begin position="47"/>
        <end position="144"/>
    </location>
</feature>
<evidence type="ECO:0000313" key="3">
    <source>
        <dbReference type="EMBL" id="EPS67228.1"/>
    </source>
</evidence>
<feature type="compositionally biased region" description="Low complexity" evidence="1">
    <location>
        <begin position="89"/>
        <end position="103"/>
    </location>
</feature>
<gene>
    <name evidence="3" type="ORF">M569_07551</name>
</gene>
<dbReference type="Pfam" id="PF07303">
    <property type="entry name" value="Occludin_ELL"/>
    <property type="match status" value="1"/>
</dbReference>
<feature type="compositionally biased region" description="Polar residues" evidence="1">
    <location>
        <begin position="251"/>
        <end position="266"/>
    </location>
</feature>
<name>S8DVK1_9LAMI</name>
<dbReference type="SUPFAM" id="SSF144292">
    <property type="entry name" value="occludin/ELL-like"/>
    <property type="match status" value="1"/>
</dbReference>
<feature type="compositionally biased region" description="Polar residues" evidence="1">
    <location>
        <begin position="482"/>
        <end position="500"/>
    </location>
</feature>
<dbReference type="InterPro" id="IPR010844">
    <property type="entry name" value="Occludin_ELL"/>
</dbReference>
<dbReference type="OrthoDB" id="4869960at2759"/>
<dbReference type="PROSITE" id="PS51980">
    <property type="entry name" value="OCEL"/>
    <property type="match status" value="1"/>
</dbReference>
<feature type="compositionally biased region" description="Polar residues" evidence="1">
    <location>
        <begin position="10"/>
        <end position="23"/>
    </location>
</feature>
<feature type="region of interest" description="Disordered" evidence="1">
    <location>
        <begin position="427"/>
        <end position="448"/>
    </location>
</feature>
<feature type="region of interest" description="Disordered" evidence="1">
    <location>
        <begin position="1"/>
        <end position="35"/>
    </location>
</feature>
<feature type="region of interest" description="Disordered" evidence="1">
    <location>
        <begin position="245"/>
        <end position="266"/>
    </location>
</feature>
<feature type="compositionally biased region" description="Low complexity" evidence="1">
    <location>
        <begin position="63"/>
        <end position="78"/>
    </location>
</feature>
<dbReference type="Proteomes" id="UP000015453">
    <property type="component" value="Unassembled WGS sequence"/>
</dbReference>
<comment type="caution">
    <text evidence="3">The sequence shown here is derived from an EMBL/GenBank/DDBJ whole genome shotgun (WGS) entry which is preliminary data.</text>
</comment>
<organism evidence="3 4">
    <name type="scientific">Genlisea aurea</name>
    <dbReference type="NCBI Taxonomy" id="192259"/>
    <lineage>
        <taxon>Eukaryota</taxon>
        <taxon>Viridiplantae</taxon>
        <taxon>Streptophyta</taxon>
        <taxon>Embryophyta</taxon>
        <taxon>Tracheophyta</taxon>
        <taxon>Spermatophyta</taxon>
        <taxon>Magnoliopsida</taxon>
        <taxon>eudicotyledons</taxon>
        <taxon>Gunneridae</taxon>
        <taxon>Pentapetalae</taxon>
        <taxon>asterids</taxon>
        <taxon>lamiids</taxon>
        <taxon>Lamiales</taxon>
        <taxon>Lentibulariaceae</taxon>
        <taxon>Genlisea</taxon>
    </lineage>
</organism>
<proteinExistence type="predicted"/>
<dbReference type="EMBL" id="AUSU01003233">
    <property type="protein sequence ID" value="EPS67228.1"/>
    <property type="molecule type" value="Genomic_DNA"/>
</dbReference>
<evidence type="ECO:0000259" key="2">
    <source>
        <dbReference type="PROSITE" id="PS51980"/>
    </source>
</evidence>
<dbReference type="Gene3D" id="6.10.140.340">
    <property type="match status" value="1"/>
</dbReference>
<keyword evidence="4" id="KW-1185">Reference proteome</keyword>
<evidence type="ECO:0000313" key="4">
    <source>
        <dbReference type="Proteomes" id="UP000015453"/>
    </source>
</evidence>
<feature type="compositionally biased region" description="Basic and acidic residues" evidence="1">
    <location>
        <begin position="472"/>
        <end position="481"/>
    </location>
</feature>
<evidence type="ECO:0000256" key="1">
    <source>
        <dbReference type="SAM" id="MobiDB-lite"/>
    </source>
</evidence>
<feature type="compositionally biased region" description="Acidic residues" evidence="1">
    <location>
        <begin position="79"/>
        <end position="88"/>
    </location>
</feature>
<protein>
    <recommendedName>
        <fullName evidence="2">OCEL domain-containing protein</fullName>
    </recommendedName>
</protein>
<sequence length="662" mass="73078">MNHHEAPEQQGLSKLSSTEAVTKTQEKVALGVIPVLTAEDVEKIDILSNSPQHSHEKKILNNDDGVASSSDTAGSGTDSDSDISETDSDSGSNSRSKSGSQCSTDAQSDASDEEVDILTRDDDKEPLHKLCDSGAPSFKSPVDIGDNGRNDAFVHGMIGIGNDLPQVGDNAEVRPTHLFRNEEGEEHVEQMQSSADHHGQDRGQIRGKIVDKAREPGAHDRSLIGGSKRHFDDAHCDVKARNGKRFKSENSSHPVSGTLNSIFGDSPVQSPDRGIANPIVNGTSLQNGTNGRIVQPDYNEVIPNSLVSDTQQVNQRSSEAVKLTDGRKKAFKNELHGQASKYSENIQFRGGSGDKKFDGKGRVLQRELSDLELGELRETETPEDKSPFKHPEEKPYDKFDEAEKLSPGNQEAVNSAIADPLSKRKATEHNANHMKPLHRDPQPQHQSFGKHVEVPEINGKARASEVGANTKSHGDTGRKLSTDTVGRNSSIPPISGTQVAKENRKQGHDIALSNGKRKRASITTGINEGGGERKNSLDEVVCSYIKYEKLEPELKGPIKDTSRYQNYVKEYQEKYESYSSLHKILELYRYRNKFSKLDKELVDCKGQDKKKCAADILKQVVSLYNECGENFKRLKKIFLVLHVELQHLKKMMKDFAASYQNT</sequence>
<feature type="region of interest" description="Disordered" evidence="1">
    <location>
        <begin position="464"/>
        <end position="516"/>
    </location>
</feature>
<reference evidence="3 4" key="1">
    <citation type="journal article" date="2013" name="BMC Genomics">
        <title>The miniature genome of a carnivorous plant Genlisea aurea contains a low number of genes and short non-coding sequences.</title>
        <authorList>
            <person name="Leushkin E.V."/>
            <person name="Sutormin R.A."/>
            <person name="Nabieva E.R."/>
            <person name="Penin A.A."/>
            <person name="Kondrashov A.S."/>
            <person name="Logacheva M.D."/>
        </authorList>
    </citation>
    <scope>NUCLEOTIDE SEQUENCE [LARGE SCALE GENOMIC DNA]</scope>
</reference>